<protein>
    <recommendedName>
        <fullName evidence="2">Aminotransferase class I/classII large domain-containing protein</fullName>
    </recommendedName>
</protein>
<comment type="caution">
    <text evidence="3">The sequence shown here is derived from an EMBL/GenBank/DDBJ whole genome shotgun (WGS) entry which is preliminary data.</text>
</comment>
<gene>
    <name evidence="3" type="ORF">PHISCL_08362</name>
</gene>
<proteinExistence type="predicted"/>
<dbReference type="AlphaFoldDB" id="A0A3A2ZN60"/>
<accession>A0A3A2ZN60</accession>
<dbReference type="InterPro" id="IPR015422">
    <property type="entry name" value="PyrdxlP-dep_Trfase_small"/>
</dbReference>
<dbReference type="InterPro" id="IPR050478">
    <property type="entry name" value="Ethylene_sulfur-biosynth"/>
</dbReference>
<keyword evidence="4" id="KW-1185">Reference proteome</keyword>
<dbReference type="InterPro" id="IPR015421">
    <property type="entry name" value="PyrdxlP-dep_Trfase_major"/>
</dbReference>
<dbReference type="SUPFAM" id="SSF53383">
    <property type="entry name" value="PLP-dependent transferases"/>
    <property type="match status" value="1"/>
</dbReference>
<keyword evidence="1" id="KW-0663">Pyridoxal phosphate</keyword>
<dbReference type="Proteomes" id="UP000266188">
    <property type="component" value="Unassembled WGS sequence"/>
</dbReference>
<dbReference type="InterPro" id="IPR015424">
    <property type="entry name" value="PyrdxlP-dep_Trfase"/>
</dbReference>
<dbReference type="CDD" id="cd00609">
    <property type="entry name" value="AAT_like"/>
    <property type="match status" value="1"/>
</dbReference>
<evidence type="ECO:0000313" key="3">
    <source>
        <dbReference type="EMBL" id="RJE19305.1"/>
    </source>
</evidence>
<name>A0A3A2ZN60_9EURO</name>
<dbReference type="EMBL" id="MVGC01000422">
    <property type="protein sequence ID" value="RJE19305.1"/>
    <property type="molecule type" value="Genomic_DNA"/>
</dbReference>
<organism evidence="3 4">
    <name type="scientific">Aspergillus sclerotialis</name>
    <dbReference type="NCBI Taxonomy" id="2070753"/>
    <lineage>
        <taxon>Eukaryota</taxon>
        <taxon>Fungi</taxon>
        <taxon>Dikarya</taxon>
        <taxon>Ascomycota</taxon>
        <taxon>Pezizomycotina</taxon>
        <taxon>Eurotiomycetes</taxon>
        <taxon>Eurotiomycetidae</taxon>
        <taxon>Eurotiales</taxon>
        <taxon>Aspergillaceae</taxon>
        <taxon>Aspergillus</taxon>
        <taxon>Aspergillus subgen. Polypaecilum</taxon>
    </lineage>
</organism>
<feature type="domain" description="Aminotransferase class I/classII large" evidence="2">
    <location>
        <begin position="15"/>
        <end position="366"/>
    </location>
</feature>
<dbReference type="STRING" id="2070753.A0A3A2ZN60"/>
<dbReference type="GO" id="GO:0030170">
    <property type="term" value="F:pyridoxal phosphate binding"/>
    <property type="evidence" value="ECO:0007669"/>
    <property type="project" value="InterPro"/>
</dbReference>
<evidence type="ECO:0000259" key="2">
    <source>
        <dbReference type="Pfam" id="PF00155"/>
    </source>
</evidence>
<dbReference type="OrthoDB" id="7042322at2759"/>
<sequence length="379" mass="42254">MKVLPIEHLTYNTGPRGSLRLRCAAASFLNEEFHPREMVTAANMFITPGLASAIDALSWAICNEGEGIMVPQPFYNGFLVDTLNRSNARLVGVTYDGVEGYKDLDDLFCPAVNRKAIEAAFRKAQEEGITPPETLKGFASFCGKEGLHFISDEIYAKSLFPNPAIPNPTPFISALALDLDNVIDPTFVHVLYGASKDFCANGLRLGFVCTKNEGVVGAMSSIGIFSWSPHVIQDVWAAMLEDKQWMRSFMLKKSKLMAENYDIARTFFRNRGIGYYEMNAGLYLWVDLRHLLIPKETLEESGYSALRVNSPEAGIYKQREMKVAEICMKNGVMIAPGNVYMPEELGWFRITFSLGKEALEEGLKRLEKSLVEAKAEIQG</sequence>
<evidence type="ECO:0000313" key="4">
    <source>
        <dbReference type="Proteomes" id="UP000266188"/>
    </source>
</evidence>
<dbReference type="PANTHER" id="PTHR43795:SF39">
    <property type="entry name" value="AMINOTRANSFERASE CLASS I_CLASSII DOMAIN-CONTAINING PROTEIN"/>
    <property type="match status" value="1"/>
</dbReference>
<dbReference type="GO" id="GO:0006520">
    <property type="term" value="P:amino acid metabolic process"/>
    <property type="evidence" value="ECO:0007669"/>
    <property type="project" value="TreeGrafter"/>
</dbReference>
<dbReference type="PANTHER" id="PTHR43795">
    <property type="entry name" value="BIFUNCTIONAL ASPARTATE AMINOTRANSFERASE AND GLUTAMATE/ASPARTATE-PREPHENATE AMINOTRANSFERASE-RELATED"/>
    <property type="match status" value="1"/>
</dbReference>
<dbReference type="Gene3D" id="3.90.1150.10">
    <property type="entry name" value="Aspartate Aminotransferase, domain 1"/>
    <property type="match status" value="1"/>
</dbReference>
<dbReference type="GO" id="GO:0008483">
    <property type="term" value="F:transaminase activity"/>
    <property type="evidence" value="ECO:0007669"/>
    <property type="project" value="TreeGrafter"/>
</dbReference>
<dbReference type="PRINTS" id="PR00753">
    <property type="entry name" value="ACCSYNTHASE"/>
</dbReference>
<dbReference type="InterPro" id="IPR004839">
    <property type="entry name" value="Aminotransferase_I/II_large"/>
</dbReference>
<dbReference type="Pfam" id="PF00155">
    <property type="entry name" value="Aminotran_1_2"/>
    <property type="match status" value="1"/>
</dbReference>
<evidence type="ECO:0000256" key="1">
    <source>
        <dbReference type="ARBA" id="ARBA00022898"/>
    </source>
</evidence>
<dbReference type="Gene3D" id="3.40.640.10">
    <property type="entry name" value="Type I PLP-dependent aspartate aminotransferase-like (Major domain)"/>
    <property type="match status" value="1"/>
</dbReference>
<reference evidence="4" key="1">
    <citation type="submission" date="2017-02" db="EMBL/GenBank/DDBJ databases">
        <authorList>
            <person name="Tafer H."/>
            <person name="Lopandic K."/>
        </authorList>
    </citation>
    <scope>NUCLEOTIDE SEQUENCE [LARGE SCALE GENOMIC DNA]</scope>
    <source>
        <strain evidence="4">CBS 366.77</strain>
    </source>
</reference>